<feature type="region of interest" description="Disordered" evidence="6">
    <location>
        <begin position="19"/>
        <end position="57"/>
    </location>
</feature>
<reference evidence="8" key="1">
    <citation type="submission" date="2015-09" db="EMBL/GenBank/DDBJ databases">
        <authorList>
            <consortium name="Pathogen Informatics"/>
        </authorList>
    </citation>
    <scope>NUCLEOTIDE SEQUENCE [LARGE SCALE GENOMIC DNA]</scope>
    <source>
        <strain evidence="8">Lake Konstanz</strain>
    </source>
</reference>
<dbReference type="OrthoDB" id="443772at2759"/>
<feature type="compositionally biased region" description="Low complexity" evidence="6">
    <location>
        <begin position="45"/>
        <end position="57"/>
    </location>
</feature>
<keyword evidence="8" id="KW-1185">Reference proteome</keyword>
<evidence type="ECO:0000313" key="8">
    <source>
        <dbReference type="Proteomes" id="UP000051952"/>
    </source>
</evidence>
<comment type="similarity">
    <text evidence="2">Belongs to the EBP2 family.</text>
</comment>
<evidence type="ECO:0000256" key="3">
    <source>
        <dbReference type="ARBA" id="ARBA00022517"/>
    </source>
</evidence>
<dbReference type="PANTHER" id="PTHR13028">
    <property type="entry name" value="RRNA PROCESSING PROTEIN EBNA1-BINDING PROTEIN-RELATED"/>
    <property type="match status" value="1"/>
</dbReference>
<evidence type="ECO:0000256" key="1">
    <source>
        <dbReference type="ARBA" id="ARBA00004604"/>
    </source>
</evidence>
<organism evidence="7 8">
    <name type="scientific">Bodo saltans</name>
    <name type="common">Flagellated protozoan</name>
    <dbReference type="NCBI Taxonomy" id="75058"/>
    <lineage>
        <taxon>Eukaryota</taxon>
        <taxon>Discoba</taxon>
        <taxon>Euglenozoa</taxon>
        <taxon>Kinetoplastea</taxon>
        <taxon>Metakinetoplastina</taxon>
        <taxon>Eubodonida</taxon>
        <taxon>Bodonidae</taxon>
        <taxon>Bodo</taxon>
    </lineage>
</organism>
<protein>
    <submittedName>
        <fullName evidence="7">Eukaryotic rRNA processing protein EBP2, putative</fullName>
    </submittedName>
</protein>
<dbReference type="AlphaFoldDB" id="A0A0S4IQU9"/>
<feature type="compositionally biased region" description="Basic and acidic residues" evidence="6">
    <location>
        <begin position="181"/>
        <end position="191"/>
    </location>
</feature>
<sequence>MPVYSQAISKRALRRKQVAEAEVAGEESGSDAEVTPVAAADEEQANNTAAGAAAEDNGAVLQFNEPAQWVERMALTAVKSLPSDLAPDDDPKREEVFIQQTLLSVVKGLSMLEQANVPWRRPKDYYAEMYKDDTHMNKIRESIDKSKKQVEERAHRRAMKDQKKFGKEVQAEVLRQRAKYKRDLNDRISDWKKKRRGNDESIDDVLGEEDENRGGRGGRGGGRGRGGRGGGGGRGGPRSAKKTNLRPGGQRPGKNSRRRHQ</sequence>
<feature type="region of interest" description="Disordered" evidence="6">
    <location>
        <begin position="137"/>
        <end position="261"/>
    </location>
</feature>
<evidence type="ECO:0000313" key="7">
    <source>
        <dbReference type="EMBL" id="CUF29308.1"/>
    </source>
</evidence>
<keyword evidence="4" id="KW-0175">Coiled coil</keyword>
<keyword evidence="5" id="KW-0539">Nucleus</keyword>
<dbReference type="GO" id="GO:0030687">
    <property type="term" value="C:preribosome, large subunit precursor"/>
    <property type="evidence" value="ECO:0007669"/>
    <property type="project" value="TreeGrafter"/>
</dbReference>
<dbReference type="Pfam" id="PF05890">
    <property type="entry name" value="Ebp2"/>
    <property type="match status" value="1"/>
</dbReference>
<name>A0A0S4IQU9_BODSA</name>
<dbReference type="OMA" id="KYKRDMQ"/>
<feature type="compositionally biased region" description="Gly residues" evidence="6">
    <location>
        <begin position="215"/>
        <end position="236"/>
    </location>
</feature>
<dbReference type="InterPro" id="IPR008610">
    <property type="entry name" value="Ebp2"/>
</dbReference>
<dbReference type="GO" id="GO:0006364">
    <property type="term" value="P:rRNA processing"/>
    <property type="evidence" value="ECO:0007669"/>
    <property type="project" value="TreeGrafter"/>
</dbReference>
<feature type="compositionally biased region" description="Acidic residues" evidence="6">
    <location>
        <begin position="200"/>
        <end position="211"/>
    </location>
</feature>
<comment type="subcellular location">
    <subcellularLocation>
        <location evidence="1">Nucleus</location>
        <location evidence="1">Nucleolus</location>
    </subcellularLocation>
</comment>
<evidence type="ECO:0000256" key="4">
    <source>
        <dbReference type="ARBA" id="ARBA00023054"/>
    </source>
</evidence>
<dbReference type="PANTHER" id="PTHR13028:SF0">
    <property type="entry name" value="RRNA-PROCESSING PROTEIN EBP2-RELATED"/>
    <property type="match status" value="1"/>
</dbReference>
<keyword evidence="3" id="KW-0690">Ribosome biogenesis</keyword>
<dbReference type="GO" id="GO:0034399">
    <property type="term" value="C:nuclear periphery"/>
    <property type="evidence" value="ECO:0007669"/>
    <property type="project" value="TreeGrafter"/>
</dbReference>
<dbReference type="Proteomes" id="UP000051952">
    <property type="component" value="Unassembled WGS sequence"/>
</dbReference>
<evidence type="ECO:0000256" key="6">
    <source>
        <dbReference type="SAM" id="MobiDB-lite"/>
    </source>
</evidence>
<dbReference type="GO" id="GO:0005730">
    <property type="term" value="C:nucleolus"/>
    <property type="evidence" value="ECO:0007669"/>
    <property type="project" value="UniProtKB-SubCell"/>
</dbReference>
<dbReference type="EMBL" id="CYKH01000289">
    <property type="protein sequence ID" value="CUF29308.1"/>
    <property type="molecule type" value="Genomic_DNA"/>
</dbReference>
<dbReference type="VEuPathDB" id="TriTrypDB:BSAL_61100"/>
<evidence type="ECO:0000256" key="2">
    <source>
        <dbReference type="ARBA" id="ARBA00007336"/>
    </source>
</evidence>
<proteinExistence type="inferred from homology"/>
<gene>
    <name evidence="7" type="ORF">BSAL_61100</name>
</gene>
<feature type="compositionally biased region" description="Basic and acidic residues" evidence="6">
    <location>
        <begin position="137"/>
        <end position="170"/>
    </location>
</feature>
<dbReference type="GO" id="GO:0042273">
    <property type="term" value="P:ribosomal large subunit biogenesis"/>
    <property type="evidence" value="ECO:0007669"/>
    <property type="project" value="TreeGrafter"/>
</dbReference>
<accession>A0A0S4IQU9</accession>
<evidence type="ECO:0000256" key="5">
    <source>
        <dbReference type="ARBA" id="ARBA00023242"/>
    </source>
</evidence>